<evidence type="ECO:0000256" key="4">
    <source>
        <dbReference type="ARBA" id="ARBA00023159"/>
    </source>
</evidence>
<dbReference type="PANTHER" id="PTHR11019:SF159">
    <property type="entry name" value="TRANSCRIPTIONAL REGULATOR-RELATED"/>
    <property type="match status" value="1"/>
</dbReference>
<accession>A0A4Q2INU7</accession>
<dbReference type="SUPFAM" id="SSF46689">
    <property type="entry name" value="Homeodomain-like"/>
    <property type="match status" value="1"/>
</dbReference>
<reference evidence="6 7" key="1">
    <citation type="submission" date="2019-01" db="EMBL/GenBank/DDBJ databases">
        <title>Sphingomonas mucosissima sp. nov. and Sphingomonas desiccabilis sp. nov., from biological soil crusts in the Colorado Plateau, USA.</title>
        <authorList>
            <person name="Zhu D."/>
        </authorList>
    </citation>
    <scope>NUCLEOTIDE SEQUENCE [LARGE SCALE GENOMIC DNA]</scope>
    <source>
        <strain evidence="6 7">CP1D</strain>
    </source>
</reference>
<dbReference type="SUPFAM" id="SSF51182">
    <property type="entry name" value="RmlC-like cupins"/>
    <property type="match status" value="1"/>
</dbReference>
<organism evidence="6 7">
    <name type="scientific">Sphingomonas desiccabilis</name>
    <dbReference type="NCBI Taxonomy" id="429134"/>
    <lineage>
        <taxon>Bacteria</taxon>
        <taxon>Pseudomonadati</taxon>
        <taxon>Pseudomonadota</taxon>
        <taxon>Alphaproteobacteria</taxon>
        <taxon>Sphingomonadales</taxon>
        <taxon>Sphingomonadaceae</taxon>
        <taxon>Sphingomonas</taxon>
    </lineage>
</organism>
<dbReference type="RefSeq" id="WP_129343440.1">
    <property type="nucleotide sequence ID" value="NZ_JACIDD010000004.1"/>
</dbReference>
<dbReference type="EMBL" id="SDPT01000004">
    <property type="protein sequence ID" value="RXZ29872.1"/>
    <property type="molecule type" value="Genomic_DNA"/>
</dbReference>
<evidence type="ECO:0000256" key="3">
    <source>
        <dbReference type="ARBA" id="ARBA00023125"/>
    </source>
</evidence>
<dbReference type="AlphaFoldDB" id="A0A4Q2INU7"/>
<dbReference type="Proteomes" id="UP000292347">
    <property type="component" value="Unassembled WGS sequence"/>
</dbReference>
<gene>
    <name evidence="6" type="ORF">EO081_16115</name>
</gene>
<dbReference type="GO" id="GO:0043565">
    <property type="term" value="F:sequence-specific DNA binding"/>
    <property type="evidence" value="ECO:0007669"/>
    <property type="project" value="InterPro"/>
</dbReference>
<protein>
    <submittedName>
        <fullName evidence="6">AraC family transcriptional regulator</fullName>
    </submittedName>
</protein>
<keyword evidence="3" id="KW-0238">DNA-binding</keyword>
<dbReference type="InterPro" id="IPR009057">
    <property type="entry name" value="Homeodomain-like_sf"/>
</dbReference>
<dbReference type="FunFam" id="1.10.10.60:FF:000132">
    <property type="entry name" value="AraC family transcriptional regulator"/>
    <property type="match status" value="1"/>
</dbReference>
<dbReference type="InterPro" id="IPR018062">
    <property type="entry name" value="HTH_AraC-typ_CS"/>
</dbReference>
<dbReference type="InterPro" id="IPR011051">
    <property type="entry name" value="RmlC_Cupin_sf"/>
</dbReference>
<dbReference type="PROSITE" id="PS00041">
    <property type="entry name" value="HTH_ARAC_FAMILY_1"/>
    <property type="match status" value="1"/>
</dbReference>
<dbReference type="Pfam" id="PF02311">
    <property type="entry name" value="AraC_binding"/>
    <property type="match status" value="1"/>
</dbReference>
<dbReference type="InterPro" id="IPR018060">
    <property type="entry name" value="HTH_AraC"/>
</dbReference>
<keyword evidence="7" id="KW-1185">Reference proteome</keyword>
<dbReference type="PROSITE" id="PS01124">
    <property type="entry name" value="HTH_ARAC_FAMILY_2"/>
    <property type="match status" value="1"/>
</dbReference>
<dbReference type="InterPro" id="IPR020449">
    <property type="entry name" value="Tscrpt_reg_AraC-type_HTH"/>
</dbReference>
<name>A0A4Q2INU7_9SPHN</name>
<keyword evidence="4" id="KW-0010">Activator</keyword>
<sequence length="252" mass="27637">MQHTGSFERCAVPVCGLTDEYPAGFVDPVHAHDRIQVLYACSGVMSVVTPTTSFVVPPQRAVWLPAGMLHEVSCRGAVSLRTLYIDPARYAQAPECRVIEVSDFLRALILKVVSFGDDYDMHGRAGRIVEVLLDEIATMPIAPYGATMPADPRLLRVCSAILANPADNRDVDDLARIAGMARRTFTRAFKRETGMGLAVWRQQVRLMEALSLMATGRPVTTIAFDVGYDSPSAFTAMFRRAYGVPPTLYALP</sequence>
<evidence type="ECO:0000313" key="6">
    <source>
        <dbReference type="EMBL" id="RXZ29872.1"/>
    </source>
</evidence>
<dbReference type="CDD" id="cd06124">
    <property type="entry name" value="cupin_NimR-like_N"/>
    <property type="match status" value="1"/>
</dbReference>
<evidence type="ECO:0000256" key="2">
    <source>
        <dbReference type="ARBA" id="ARBA00023015"/>
    </source>
</evidence>
<comment type="caution">
    <text evidence="6">The sequence shown here is derived from an EMBL/GenBank/DDBJ whole genome shotgun (WGS) entry which is preliminary data.</text>
</comment>
<dbReference type="PRINTS" id="PR00032">
    <property type="entry name" value="HTHARAC"/>
</dbReference>
<dbReference type="Gene3D" id="2.60.120.10">
    <property type="entry name" value="Jelly Rolls"/>
    <property type="match status" value="1"/>
</dbReference>
<evidence type="ECO:0000313" key="7">
    <source>
        <dbReference type="Proteomes" id="UP000292347"/>
    </source>
</evidence>
<keyword evidence="2" id="KW-0805">Transcription regulation</keyword>
<dbReference type="SMART" id="SM00342">
    <property type="entry name" value="HTH_ARAC"/>
    <property type="match status" value="1"/>
</dbReference>
<dbReference type="InterPro" id="IPR003313">
    <property type="entry name" value="AraC-bd"/>
</dbReference>
<dbReference type="InterPro" id="IPR014710">
    <property type="entry name" value="RmlC-like_jellyroll"/>
</dbReference>
<dbReference type="Pfam" id="PF12833">
    <property type="entry name" value="HTH_18"/>
    <property type="match status" value="1"/>
</dbReference>
<evidence type="ECO:0000256" key="5">
    <source>
        <dbReference type="ARBA" id="ARBA00023163"/>
    </source>
</evidence>
<evidence type="ECO:0000256" key="1">
    <source>
        <dbReference type="ARBA" id="ARBA00022491"/>
    </source>
</evidence>
<dbReference type="GO" id="GO:0003700">
    <property type="term" value="F:DNA-binding transcription factor activity"/>
    <property type="evidence" value="ECO:0007669"/>
    <property type="project" value="InterPro"/>
</dbReference>
<proteinExistence type="predicted"/>
<dbReference type="PANTHER" id="PTHR11019">
    <property type="entry name" value="HTH-TYPE TRANSCRIPTIONAL REGULATOR NIMR"/>
    <property type="match status" value="1"/>
</dbReference>
<dbReference type="Gene3D" id="1.10.10.60">
    <property type="entry name" value="Homeodomain-like"/>
    <property type="match status" value="1"/>
</dbReference>
<keyword evidence="5" id="KW-0804">Transcription</keyword>
<dbReference type="OrthoDB" id="9804543at2"/>
<keyword evidence="1" id="KW-0678">Repressor</keyword>